<evidence type="ECO:0000313" key="1">
    <source>
        <dbReference type="EMBL" id="GGF12043.1"/>
    </source>
</evidence>
<evidence type="ECO:0000313" key="2">
    <source>
        <dbReference type="Proteomes" id="UP000632454"/>
    </source>
</evidence>
<reference evidence="2" key="1">
    <citation type="journal article" date="2019" name="Int. J. Syst. Evol. Microbiol.">
        <title>The Global Catalogue of Microorganisms (GCM) 10K type strain sequencing project: providing services to taxonomists for standard genome sequencing and annotation.</title>
        <authorList>
            <consortium name="The Broad Institute Genomics Platform"/>
            <consortium name="The Broad Institute Genome Sequencing Center for Infectious Disease"/>
            <person name="Wu L."/>
            <person name="Ma J."/>
        </authorList>
    </citation>
    <scope>NUCLEOTIDE SEQUENCE [LARGE SCALE GENOMIC DNA]</scope>
    <source>
        <strain evidence="2">CCM 7855</strain>
    </source>
</reference>
<sequence>MPLLDPADTVPVIAPVVGSGVPTTGVFGVGGAVEVIGTCTVTDDFEIQLRAVTVNESTVAVIGAVFDGV</sequence>
<keyword evidence="2" id="KW-1185">Reference proteome</keyword>
<name>A0ABQ1U942_9NOCA</name>
<comment type="caution">
    <text evidence="1">The sequence shown here is derived from an EMBL/GenBank/DDBJ whole genome shotgun (WGS) entry which is preliminary data.</text>
</comment>
<protein>
    <submittedName>
        <fullName evidence="1">Uncharacterized protein</fullName>
    </submittedName>
</protein>
<proteinExistence type="predicted"/>
<gene>
    <name evidence="1" type="ORF">GCM10007298_05000</name>
</gene>
<dbReference type="EMBL" id="BMCS01000001">
    <property type="protein sequence ID" value="GGF12043.1"/>
    <property type="molecule type" value="Genomic_DNA"/>
</dbReference>
<dbReference type="Proteomes" id="UP000632454">
    <property type="component" value="Unassembled WGS sequence"/>
</dbReference>
<organism evidence="1 2">
    <name type="scientific">Williamsia phyllosphaerae</name>
    <dbReference type="NCBI Taxonomy" id="885042"/>
    <lineage>
        <taxon>Bacteria</taxon>
        <taxon>Bacillati</taxon>
        <taxon>Actinomycetota</taxon>
        <taxon>Actinomycetes</taxon>
        <taxon>Mycobacteriales</taxon>
        <taxon>Nocardiaceae</taxon>
        <taxon>Williamsia</taxon>
    </lineage>
</organism>
<accession>A0ABQ1U942</accession>